<dbReference type="GO" id="GO:0007166">
    <property type="term" value="P:cell surface receptor signaling pathway"/>
    <property type="evidence" value="ECO:0007669"/>
    <property type="project" value="TreeGrafter"/>
</dbReference>
<dbReference type="GO" id="GO:0009897">
    <property type="term" value="C:external side of plasma membrane"/>
    <property type="evidence" value="ECO:0007669"/>
    <property type="project" value="TreeGrafter"/>
</dbReference>
<dbReference type="Proteomes" id="UP000261660">
    <property type="component" value="Unplaced"/>
</dbReference>
<dbReference type="InterPro" id="IPR036179">
    <property type="entry name" value="Ig-like_dom_sf"/>
</dbReference>
<dbReference type="PANTHER" id="PTHR11481">
    <property type="entry name" value="IMMUNOGLOBULIN FC RECEPTOR"/>
    <property type="match status" value="1"/>
</dbReference>
<dbReference type="GeneTree" id="ENSGT01080000257464"/>
<evidence type="ECO:0000313" key="5">
    <source>
        <dbReference type="Ensembl" id="ENSLBEP00000004585.1"/>
    </source>
</evidence>
<evidence type="ECO:0000313" key="6">
    <source>
        <dbReference type="Proteomes" id="UP000261660"/>
    </source>
</evidence>
<dbReference type="InterPro" id="IPR007110">
    <property type="entry name" value="Ig-like_dom"/>
</dbReference>
<dbReference type="PROSITE" id="PS50835">
    <property type="entry name" value="IG_LIKE"/>
    <property type="match status" value="2"/>
</dbReference>
<accession>A0A3Q3EAX6</accession>
<reference evidence="5" key="2">
    <citation type="submission" date="2025-09" db="UniProtKB">
        <authorList>
            <consortium name="Ensembl"/>
        </authorList>
    </citation>
    <scope>IDENTIFICATION</scope>
</reference>
<dbReference type="InParanoid" id="A0A3Q3EAX6"/>
<keyword evidence="2" id="KW-1015">Disulfide bond</keyword>
<feature type="domain" description="Ig-like" evidence="4">
    <location>
        <begin position="4"/>
        <end position="119"/>
    </location>
</feature>
<protein>
    <recommendedName>
        <fullName evidence="4">Ig-like domain-containing protein</fullName>
    </recommendedName>
</protein>
<dbReference type="InterPro" id="IPR050488">
    <property type="entry name" value="Ig_Fc_receptor"/>
</dbReference>
<feature type="domain" description="Ig-like" evidence="4">
    <location>
        <begin position="171"/>
        <end position="206"/>
    </location>
</feature>
<keyword evidence="6" id="KW-1185">Reference proteome</keyword>
<evidence type="ECO:0000256" key="1">
    <source>
        <dbReference type="ARBA" id="ARBA00022729"/>
    </source>
</evidence>
<name>A0A3Q3EAX6_9LABR</name>
<dbReference type="InterPro" id="IPR013783">
    <property type="entry name" value="Ig-like_fold"/>
</dbReference>
<dbReference type="InterPro" id="IPR003599">
    <property type="entry name" value="Ig_sub"/>
</dbReference>
<dbReference type="Ensembl" id="ENSLBET00000004834.1">
    <property type="protein sequence ID" value="ENSLBEP00000004585.1"/>
    <property type="gene ID" value="ENSLBEG00000003530.1"/>
</dbReference>
<dbReference type="GO" id="GO:0004888">
    <property type="term" value="F:transmembrane signaling receptor activity"/>
    <property type="evidence" value="ECO:0007669"/>
    <property type="project" value="TreeGrafter"/>
</dbReference>
<dbReference type="STRING" id="56723.ENSLBEP00000004585"/>
<dbReference type="SUPFAM" id="SSF48726">
    <property type="entry name" value="Immunoglobulin"/>
    <property type="match status" value="2"/>
</dbReference>
<dbReference type="Gene3D" id="2.60.40.10">
    <property type="entry name" value="Immunoglobulins"/>
    <property type="match status" value="3"/>
</dbReference>
<keyword evidence="3" id="KW-0812">Transmembrane</keyword>
<dbReference type="AlphaFoldDB" id="A0A3Q3EAX6"/>
<keyword evidence="1" id="KW-0732">Signal</keyword>
<dbReference type="PANTHER" id="PTHR11481:SF64">
    <property type="entry name" value="FC RECEPTOR-LIKE PROTEIN 4"/>
    <property type="match status" value="1"/>
</dbReference>
<evidence type="ECO:0000259" key="4">
    <source>
        <dbReference type="PROSITE" id="PS50835"/>
    </source>
</evidence>
<evidence type="ECO:0000256" key="2">
    <source>
        <dbReference type="ARBA" id="ARBA00023157"/>
    </source>
</evidence>
<dbReference type="SMART" id="SM00409">
    <property type="entry name" value="IG"/>
    <property type="match status" value="3"/>
</dbReference>
<dbReference type="GO" id="GO:0006955">
    <property type="term" value="P:immune response"/>
    <property type="evidence" value="ECO:0007669"/>
    <property type="project" value="TreeGrafter"/>
</dbReference>
<evidence type="ECO:0000256" key="3">
    <source>
        <dbReference type="SAM" id="Phobius"/>
    </source>
</evidence>
<sequence length="285" mass="32756">SDRAVVTLQPHWTEIHSGEKITFRCEIEGGDDSEWEYEWETTSSDRSVRQSESFEISATSHSFFIFVYLVNSSTLAVANKAVVTLHPNWSEIYSEESITLRCEIKDGDDAEWEYEWKTSNSFKPPKEKEYSIGPAYTTHSGNYSCKGRKKSDQSPTGWSDPITLTVLYRSPQPVLTVSPLWLSPGDSVTLNCEVKQPSAGWRFYWYETHTAGYVCRAGRGEMNTPYSEPKFVWSGGQFVSVFILRLISLFKYVFITFLLKVFIFQHPSIQFNIIQFHVISIDIEK</sequence>
<reference evidence="5" key="1">
    <citation type="submission" date="2025-08" db="UniProtKB">
        <authorList>
            <consortium name="Ensembl"/>
        </authorList>
    </citation>
    <scope>IDENTIFICATION</scope>
</reference>
<keyword evidence="3" id="KW-1133">Transmembrane helix</keyword>
<keyword evidence="3" id="KW-0472">Membrane</keyword>
<organism evidence="5 6">
    <name type="scientific">Labrus bergylta</name>
    <name type="common">ballan wrasse</name>
    <dbReference type="NCBI Taxonomy" id="56723"/>
    <lineage>
        <taxon>Eukaryota</taxon>
        <taxon>Metazoa</taxon>
        <taxon>Chordata</taxon>
        <taxon>Craniata</taxon>
        <taxon>Vertebrata</taxon>
        <taxon>Euteleostomi</taxon>
        <taxon>Actinopterygii</taxon>
        <taxon>Neopterygii</taxon>
        <taxon>Teleostei</taxon>
        <taxon>Neoteleostei</taxon>
        <taxon>Acanthomorphata</taxon>
        <taxon>Eupercaria</taxon>
        <taxon>Labriformes</taxon>
        <taxon>Labridae</taxon>
        <taxon>Labrus</taxon>
    </lineage>
</organism>
<feature type="transmembrane region" description="Helical" evidence="3">
    <location>
        <begin position="242"/>
        <end position="263"/>
    </location>
</feature>
<proteinExistence type="predicted"/>